<dbReference type="Pfam" id="PF10774">
    <property type="entry name" value="DUF4226"/>
    <property type="match status" value="1"/>
</dbReference>
<feature type="region of interest" description="Disordered" evidence="5">
    <location>
        <begin position="166"/>
        <end position="185"/>
    </location>
</feature>
<evidence type="ECO:0000256" key="4">
    <source>
        <dbReference type="ARBA" id="ARBA00022807"/>
    </source>
</evidence>
<feature type="region of interest" description="Disordered" evidence="5">
    <location>
        <begin position="1"/>
        <end position="133"/>
    </location>
</feature>
<evidence type="ECO:0000313" key="7">
    <source>
        <dbReference type="EMBL" id="MFI2234220.1"/>
    </source>
</evidence>
<feature type="compositionally biased region" description="Low complexity" evidence="5">
    <location>
        <begin position="65"/>
        <end position="85"/>
    </location>
</feature>
<keyword evidence="4" id="KW-0788">Thiol protease</keyword>
<evidence type="ECO:0000256" key="5">
    <source>
        <dbReference type="SAM" id="MobiDB-lite"/>
    </source>
</evidence>
<dbReference type="Pfam" id="PF00877">
    <property type="entry name" value="NLPC_P60"/>
    <property type="match status" value="1"/>
</dbReference>
<dbReference type="PANTHER" id="PTHR47359">
    <property type="entry name" value="PEPTIDOGLYCAN DL-ENDOPEPTIDASE CWLO"/>
    <property type="match status" value="1"/>
</dbReference>
<feature type="compositionally biased region" description="Pro residues" evidence="5">
    <location>
        <begin position="47"/>
        <end position="64"/>
    </location>
</feature>
<dbReference type="EMBL" id="JBIRYL010000023">
    <property type="protein sequence ID" value="MFI2234220.1"/>
    <property type="molecule type" value="Genomic_DNA"/>
</dbReference>
<keyword evidence="2" id="KW-0645">Protease</keyword>
<dbReference type="PROSITE" id="PS51935">
    <property type="entry name" value="NLPC_P60"/>
    <property type="match status" value="1"/>
</dbReference>
<name>A0ABW7W8D9_9NOCA</name>
<sequence length="478" mass="48594">MTSAEIGPYPFEIEVVGEERDGGDAQPAKPGERRNGGGGKNGSVPAAPAPPPVSPPPNATPPPASNSAPVPASAPTTAPAPGAAASPPPATPSAAPVPSAPAQAAPAPPQAAAAPAPAPPARDEDRPEPEPLVDPETVAQMAPMAMMAGAALLPMIGSALSGLLGGGSGGAAAPAAAGGGTAMDPESQQAMNALKALESVYGNGEPTDPGMKKLREKTADSDTGSGDGPAMVKAKRLFQANRATAFNNLDKQFVNYLNTVGTSNKVDQNAVRRLLKMTNDALAELGPMAYTKEGQQKVRQILTAALQTAHKIVSGGTANNGDTASAINQLTNQYLYNIIGKPLPGGVKFSAAAATVKGGSDRAQFAVKTALAQIGDPYVWGAEGPNSFDCSGLTQYAAARAGVNIPRVANDQYRQLPAVNPRDIQPGDLIFPSTSMKNGQMGHVMMYIGNGQVVHAPRTGENVKVTSLPSSFEARRFA</sequence>
<evidence type="ECO:0000256" key="2">
    <source>
        <dbReference type="ARBA" id="ARBA00022670"/>
    </source>
</evidence>
<evidence type="ECO:0000259" key="6">
    <source>
        <dbReference type="PROSITE" id="PS51935"/>
    </source>
</evidence>
<feature type="domain" description="NlpC/P60" evidence="6">
    <location>
        <begin position="360"/>
        <end position="478"/>
    </location>
</feature>
<comment type="similarity">
    <text evidence="1">Belongs to the peptidase C40 family.</text>
</comment>
<dbReference type="RefSeq" id="WP_397066876.1">
    <property type="nucleotide sequence ID" value="NZ_JBIRYL010000023.1"/>
</dbReference>
<dbReference type="InterPro" id="IPR051794">
    <property type="entry name" value="PG_Endopeptidase_C40"/>
</dbReference>
<dbReference type="InterPro" id="IPR000064">
    <property type="entry name" value="NLP_P60_dom"/>
</dbReference>
<keyword evidence="3" id="KW-0378">Hydrolase</keyword>
<dbReference type="SUPFAM" id="SSF54001">
    <property type="entry name" value="Cysteine proteinases"/>
    <property type="match status" value="1"/>
</dbReference>
<dbReference type="Gene3D" id="3.90.1720.10">
    <property type="entry name" value="endopeptidase domain like (from Nostoc punctiforme)"/>
    <property type="match status" value="1"/>
</dbReference>
<evidence type="ECO:0000256" key="1">
    <source>
        <dbReference type="ARBA" id="ARBA00007074"/>
    </source>
</evidence>
<keyword evidence="8" id="KW-1185">Reference proteome</keyword>
<gene>
    <name evidence="7" type="ORF">ACH49Z_30675</name>
</gene>
<proteinExistence type="inferred from homology"/>
<protein>
    <submittedName>
        <fullName evidence="7">C40 family peptidase</fullName>
    </submittedName>
</protein>
<comment type="caution">
    <text evidence="7">The sequence shown here is derived from an EMBL/GenBank/DDBJ whole genome shotgun (WGS) entry which is preliminary data.</text>
</comment>
<feature type="compositionally biased region" description="Low complexity" evidence="5">
    <location>
        <begin position="92"/>
        <end position="115"/>
    </location>
</feature>
<organism evidence="7 8">
    <name type="scientific">Nocardia testacea</name>
    <dbReference type="NCBI Taxonomy" id="248551"/>
    <lineage>
        <taxon>Bacteria</taxon>
        <taxon>Bacillati</taxon>
        <taxon>Actinomycetota</taxon>
        <taxon>Actinomycetes</taxon>
        <taxon>Mycobacteriales</taxon>
        <taxon>Nocardiaceae</taxon>
        <taxon>Nocardia</taxon>
    </lineage>
</organism>
<dbReference type="PANTHER" id="PTHR47359:SF3">
    <property type="entry name" value="NLP_P60 DOMAIN-CONTAINING PROTEIN-RELATED"/>
    <property type="match status" value="1"/>
</dbReference>
<feature type="region of interest" description="Disordered" evidence="5">
    <location>
        <begin position="204"/>
        <end position="228"/>
    </location>
</feature>
<reference evidence="7 8" key="1">
    <citation type="submission" date="2024-10" db="EMBL/GenBank/DDBJ databases">
        <title>The Natural Products Discovery Center: Release of the First 8490 Sequenced Strains for Exploring Actinobacteria Biosynthetic Diversity.</title>
        <authorList>
            <person name="Kalkreuter E."/>
            <person name="Kautsar S.A."/>
            <person name="Yang D."/>
            <person name="Bader C.D."/>
            <person name="Teijaro C.N."/>
            <person name="Fluegel L."/>
            <person name="Davis C.M."/>
            <person name="Simpson J.R."/>
            <person name="Lauterbach L."/>
            <person name="Steele A.D."/>
            <person name="Gui C."/>
            <person name="Meng S."/>
            <person name="Li G."/>
            <person name="Viehrig K."/>
            <person name="Ye F."/>
            <person name="Su P."/>
            <person name="Kiefer A.F."/>
            <person name="Nichols A."/>
            <person name="Cepeda A.J."/>
            <person name="Yan W."/>
            <person name="Fan B."/>
            <person name="Jiang Y."/>
            <person name="Adhikari A."/>
            <person name="Zheng C.-J."/>
            <person name="Schuster L."/>
            <person name="Cowan T.M."/>
            <person name="Smanski M.J."/>
            <person name="Chevrette M.G."/>
            <person name="De Carvalho L.P.S."/>
            <person name="Shen B."/>
        </authorList>
    </citation>
    <scope>NUCLEOTIDE SEQUENCE [LARGE SCALE GENOMIC DNA]</scope>
    <source>
        <strain evidence="7 8">NPDC019377</strain>
    </source>
</reference>
<dbReference type="InterPro" id="IPR038765">
    <property type="entry name" value="Papain-like_cys_pep_sf"/>
</dbReference>
<accession>A0ABW7W8D9</accession>
<dbReference type="Proteomes" id="UP001611494">
    <property type="component" value="Unassembled WGS sequence"/>
</dbReference>
<dbReference type="InterPro" id="IPR019710">
    <property type="entry name" value="DUF4226"/>
</dbReference>
<feature type="compositionally biased region" description="Basic and acidic residues" evidence="5">
    <location>
        <begin position="210"/>
        <end position="220"/>
    </location>
</feature>
<evidence type="ECO:0000256" key="3">
    <source>
        <dbReference type="ARBA" id="ARBA00022801"/>
    </source>
</evidence>
<evidence type="ECO:0000313" key="8">
    <source>
        <dbReference type="Proteomes" id="UP001611494"/>
    </source>
</evidence>